<name>A0A6D2IUU6_9BRAS</name>
<feature type="region of interest" description="Disordered" evidence="4">
    <location>
        <begin position="468"/>
        <end position="489"/>
    </location>
</feature>
<dbReference type="GO" id="GO:0008234">
    <property type="term" value="F:cysteine-type peptidase activity"/>
    <property type="evidence" value="ECO:0007669"/>
    <property type="project" value="InterPro"/>
</dbReference>
<keyword evidence="8" id="KW-1185">Reference proteome</keyword>
<dbReference type="Proteomes" id="UP000467841">
    <property type="component" value="Unassembled WGS sequence"/>
</dbReference>
<keyword evidence="3" id="KW-0378">Hydrolase</keyword>
<keyword evidence="2" id="KW-0645">Protease</keyword>
<evidence type="ECO:0000256" key="2">
    <source>
        <dbReference type="ARBA" id="ARBA00022670"/>
    </source>
</evidence>
<feature type="compositionally biased region" description="Basic and acidic residues" evidence="4">
    <location>
        <begin position="477"/>
        <end position="487"/>
    </location>
</feature>
<evidence type="ECO:0000256" key="4">
    <source>
        <dbReference type="SAM" id="MobiDB-lite"/>
    </source>
</evidence>
<dbReference type="SUPFAM" id="SSF54001">
    <property type="entry name" value="Cysteine proteinases"/>
    <property type="match status" value="1"/>
</dbReference>
<evidence type="ECO:0000313" key="7">
    <source>
        <dbReference type="EMBL" id="CAA7029239.1"/>
    </source>
</evidence>
<comment type="similarity">
    <text evidence="1">Belongs to the peptidase C48 family.</text>
</comment>
<evidence type="ECO:0000256" key="1">
    <source>
        <dbReference type="ARBA" id="ARBA00005234"/>
    </source>
</evidence>
<dbReference type="GO" id="GO:0006508">
    <property type="term" value="P:proteolysis"/>
    <property type="evidence" value="ECO:0007669"/>
    <property type="project" value="UniProtKB-KW"/>
</dbReference>
<reference evidence="7" key="1">
    <citation type="submission" date="2020-01" db="EMBL/GenBank/DDBJ databases">
        <authorList>
            <person name="Mishra B."/>
        </authorList>
    </citation>
    <scope>NUCLEOTIDE SEQUENCE [LARGE SCALE GENOMIC DNA]</scope>
</reference>
<feature type="domain" description="DUF1985" evidence="6">
    <location>
        <begin position="72"/>
        <end position="222"/>
    </location>
</feature>
<dbReference type="AlphaFoldDB" id="A0A6D2IUU6"/>
<dbReference type="Pfam" id="PF02902">
    <property type="entry name" value="Peptidase_C48"/>
    <property type="match status" value="1"/>
</dbReference>
<dbReference type="OrthoDB" id="1040195at2759"/>
<organism evidence="7 8">
    <name type="scientific">Microthlaspi erraticum</name>
    <dbReference type="NCBI Taxonomy" id="1685480"/>
    <lineage>
        <taxon>Eukaryota</taxon>
        <taxon>Viridiplantae</taxon>
        <taxon>Streptophyta</taxon>
        <taxon>Embryophyta</taxon>
        <taxon>Tracheophyta</taxon>
        <taxon>Spermatophyta</taxon>
        <taxon>Magnoliopsida</taxon>
        <taxon>eudicotyledons</taxon>
        <taxon>Gunneridae</taxon>
        <taxon>Pentapetalae</taxon>
        <taxon>rosids</taxon>
        <taxon>malvids</taxon>
        <taxon>Brassicales</taxon>
        <taxon>Brassicaceae</taxon>
        <taxon>Coluteocarpeae</taxon>
        <taxon>Microthlaspi</taxon>
    </lineage>
</organism>
<dbReference type="InterPro" id="IPR015410">
    <property type="entry name" value="DUF1985"/>
</dbReference>
<protein>
    <recommendedName>
        <fullName evidence="9">Ubiquitin-like protease family profile domain-containing protein</fullName>
    </recommendedName>
</protein>
<evidence type="ECO:0008006" key="9">
    <source>
        <dbReference type="Google" id="ProtNLM"/>
    </source>
</evidence>
<evidence type="ECO:0000259" key="5">
    <source>
        <dbReference type="Pfam" id="PF02902"/>
    </source>
</evidence>
<proteinExistence type="inferred from homology"/>
<dbReference type="InterPro" id="IPR003653">
    <property type="entry name" value="Peptidase_C48_C"/>
</dbReference>
<dbReference type="PANTHER" id="PTHR48449:SF1">
    <property type="entry name" value="DUF1985 DOMAIN-CONTAINING PROTEIN"/>
    <property type="match status" value="1"/>
</dbReference>
<dbReference type="InterPro" id="IPR038765">
    <property type="entry name" value="Papain-like_cys_pep_sf"/>
</dbReference>
<comment type="caution">
    <text evidence="7">The sequence shown here is derived from an EMBL/GenBank/DDBJ whole genome shotgun (WGS) entry which is preliminary data.</text>
</comment>
<feature type="domain" description="Ubiquitin-like protease family profile" evidence="5">
    <location>
        <begin position="746"/>
        <end position="826"/>
    </location>
</feature>
<feature type="compositionally biased region" description="Polar residues" evidence="4">
    <location>
        <begin position="621"/>
        <end position="631"/>
    </location>
</feature>
<feature type="region of interest" description="Disordered" evidence="4">
    <location>
        <begin position="357"/>
        <end position="401"/>
    </location>
</feature>
<evidence type="ECO:0000256" key="3">
    <source>
        <dbReference type="ARBA" id="ARBA00022801"/>
    </source>
</evidence>
<evidence type="ECO:0000313" key="8">
    <source>
        <dbReference type="Proteomes" id="UP000467841"/>
    </source>
</evidence>
<dbReference type="Pfam" id="PF09331">
    <property type="entry name" value="DUF1985"/>
    <property type="match status" value="1"/>
</dbReference>
<dbReference type="EMBL" id="CACVBM020001078">
    <property type="protein sequence ID" value="CAA7029239.1"/>
    <property type="molecule type" value="Genomic_DNA"/>
</dbReference>
<accession>A0A6D2IUU6</accession>
<dbReference type="PANTHER" id="PTHR48449">
    <property type="entry name" value="DUF1985 DOMAIN-CONTAINING PROTEIN"/>
    <property type="match status" value="1"/>
</dbReference>
<feature type="region of interest" description="Disordered" evidence="4">
    <location>
        <begin position="580"/>
        <end position="635"/>
    </location>
</feature>
<evidence type="ECO:0000259" key="6">
    <source>
        <dbReference type="Pfam" id="PF09331"/>
    </source>
</evidence>
<gene>
    <name evidence="7" type="ORF">MERR_LOCUS16474</name>
</gene>
<sequence length="882" mass="96924">MEDSGLPQRMFQSGNEPTGRKRVNNYFNLEWVDHIKALLEEDQLEQLAASQFGRLMQMGNHVFSVMFLHYILSRQLSTKKKYELWWLFAGKPIRYGIDDFALVTGLDCRPVECGERKGKKKKKSSAVRRKNVEGRPGGPMWFSLFGTADKPTPSWIFERLTSGRKFKDPLARFRLALILPVEGILCPQSGSTNIRPSVVEMVADIDAFLKYPWGRESFELTVTIAKARSPQQLVQPTTAIQGFSHAMVLVTVCCCPRIISGGALIDHLLKEAHLIEDVIHTVISNLVGVNIVRARTVDLEGQAVVRSLLCETVDVVGGELHFPDEAEDDAVAHMKQLIEEDYPFEHNTWAGGVTASEAARAESDGSDGEESDAGHQPSAPASETGGGNNRRGAMENDNFWDMPMLKPPQTVEVGQGSSGTGSSITQLADAFEERARRMFVVYTESVKGYEETTLEKMKTQIAELGQNMSRDPNTSAETEHPSPHGEVEGTENYNQNIAAAAPPTGNGVCNEKKHAESVHTEATLFQGTTGEEPTESTLEIANSRAERTQVEQYEAVIPPRRESARVRNIRNGSAAVIERDTQKPPAKRSLEVTTGRPNVGNIMPPKRPRSKRTMSEPAASNVKTRGTSKGRNFSKDSHDKVAAFEVFVNANMKLIPATGLHIEGKALQQFYNATAAPAPEIIEGVVRTVQLRHDACGARTYDFIPPSYITAIKGDYGGFISCADKDCFVLSDSVRLPLPTRPQIEPDVTHLYCPYMVDGTHWVGIVIDIPAKSITVLDYNTACVSDAGMENYLQPLAAMLPYVIRDAFGVDASTSAQRTPFPVKRLDIALLCLSAVAALALIELHATKQILASGDIEDDTLRTASRNYAVSLYEYLVSITAA</sequence>